<reference evidence="1 2" key="1">
    <citation type="journal article" date="2022" name="DNA Res.">
        <title>Chromosomal-level genome assembly of the orchid tree Bauhinia variegata (Leguminosae; Cercidoideae) supports the allotetraploid origin hypothesis of Bauhinia.</title>
        <authorList>
            <person name="Zhong Y."/>
            <person name="Chen Y."/>
            <person name="Zheng D."/>
            <person name="Pang J."/>
            <person name="Liu Y."/>
            <person name="Luo S."/>
            <person name="Meng S."/>
            <person name="Qian L."/>
            <person name="Wei D."/>
            <person name="Dai S."/>
            <person name="Zhou R."/>
        </authorList>
    </citation>
    <scope>NUCLEOTIDE SEQUENCE [LARGE SCALE GENOMIC DNA]</scope>
    <source>
        <strain evidence="1">BV-YZ2020</strain>
    </source>
</reference>
<dbReference type="Proteomes" id="UP000828941">
    <property type="component" value="Chromosome 5"/>
</dbReference>
<keyword evidence="2" id="KW-1185">Reference proteome</keyword>
<gene>
    <name evidence="1" type="ORF">L6164_011217</name>
</gene>
<name>A0ACB9P5E1_BAUVA</name>
<organism evidence="1 2">
    <name type="scientific">Bauhinia variegata</name>
    <name type="common">Purple orchid tree</name>
    <name type="synonym">Phanera variegata</name>
    <dbReference type="NCBI Taxonomy" id="167791"/>
    <lineage>
        <taxon>Eukaryota</taxon>
        <taxon>Viridiplantae</taxon>
        <taxon>Streptophyta</taxon>
        <taxon>Embryophyta</taxon>
        <taxon>Tracheophyta</taxon>
        <taxon>Spermatophyta</taxon>
        <taxon>Magnoliopsida</taxon>
        <taxon>eudicotyledons</taxon>
        <taxon>Gunneridae</taxon>
        <taxon>Pentapetalae</taxon>
        <taxon>rosids</taxon>
        <taxon>fabids</taxon>
        <taxon>Fabales</taxon>
        <taxon>Fabaceae</taxon>
        <taxon>Cercidoideae</taxon>
        <taxon>Cercideae</taxon>
        <taxon>Bauhiniinae</taxon>
        <taxon>Bauhinia</taxon>
    </lineage>
</organism>
<dbReference type="EMBL" id="CM039430">
    <property type="protein sequence ID" value="KAI4343928.1"/>
    <property type="molecule type" value="Genomic_DNA"/>
</dbReference>
<proteinExistence type="predicted"/>
<protein>
    <submittedName>
        <fullName evidence="1">Uncharacterized protein</fullName>
    </submittedName>
</protein>
<sequence length="110" mass="12295">MEKNEGVDDQNSGWFEVEKKHFKILFADNSKRDSLLELLISYQHTSLAVLTSRPETEDEKHKVVTGKAHNNDRVSVLDQLSGISEMGLVSLPSLLTAVLLQAIDRSSSEQ</sequence>
<comment type="caution">
    <text evidence="1">The sequence shown here is derived from an EMBL/GenBank/DDBJ whole genome shotgun (WGS) entry which is preliminary data.</text>
</comment>
<evidence type="ECO:0000313" key="2">
    <source>
        <dbReference type="Proteomes" id="UP000828941"/>
    </source>
</evidence>
<evidence type="ECO:0000313" key="1">
    <source>
        <dbReference type="EMBL" id="KAI4343928.1"/>
    </source>
</evidence>
<accession>A0ACB9P5E1</accession>